<dbReference type="EC" id="2.7.13.3" evidence="2"/>
<evidence type="ECO:0000256" key="6">
    <source>
        <dbReference type="ARBA" id="ARBA00022777"/>
    </source>
</evidence>
<keyword evidence="8" id="KW-0902">Two-component regulatory system</keyword>
<dbReference type="GO" id="GO:0046983">
    <property type="term" value="F:protein dimerization activity"/>
    <property type="evidence" value="ECO:0007669"/>
    <property type="project" value="InterPro"/>
</dbReference>
<dbReference type="InterPro" id="IPR011712">
    <property type="entry name" value="Sig_transdc_His_kin_sub3_dim/P"/>
</dbReference>
<evidence type="ECO:0000256" key="2">
    <source>
        <dbReference type="ARBA" id="ARBA00012438"/>
    </source>
</evidence>
<dbReference type="SMART" id="SM00387">
    <property type="entry name" value="HATPase_c"/>
    <property type="match status" value="1"/>
</dbReference>
<comment type="catalytic activity">
    <reaction evidence="1">
        <text>ATP + protein L-histidine = ADP + protein N-phospho-L-histidine.</text>
        <dbReference type="EC" id="2.7.13.3"/>
    </reaction>
</comment>
<sequence length="266" mass="30334">MELTWSESTVVQTIVWTFLAFLSMAIVLILFFYFSRKKIVAKEIEKRELEVNHQKALLHAVLFTQEEERKRIAQDLHDDISSKLNVVTLHTHLLKTPNLEENERLEIMENIETLTGNALESARRIAHDLLPPVLEKFGLQAGVDELVLEYNTTQKVRVTRTGDGSFDALTTEKQLPVFRILQELLHNSVRHGKASEVIVNVETLATHWILNYRDNGCGFDSNDPKVRKGLGLRNIESRVGLLNGKLTLKAQPGQGVHYQITFSNEK</sequence>
<evidence type="ECO:0000259" key="10">
    <source>
        <dbReference type="PROSITE" id="PS50109"/>
    </source>
</evidence>
<dbReference type="RefSeq" id="WP_073363919.1">
    <property type="nucleotide sequence ID" value="NZ_FQVQ01000012.1"/>
</dbReference>
<dbReference type="InterPro" id="IPR003594">
    <property type="entry name" value="HATPase_dom"/>
</dbReference>
<keyword evidence="4" id="KW-0808">Transferase</keyword>
<proteinExistence type="predicted"/>
<evidence type="ECO:0000256" key="8">
    <source>
        <dbReference type="ARBA" id="ARBA00023012"/>
    </source>
</evidence>
<reference evidence="11 12" key="1">
    <citation type="submission" date="2016-11" db="EMBL/GenBank/DDBJ databases">
        <authorList>
            <person name="Jaros S."/>
            <person name="Januszkiewicz K."/>
            <person name="Wedrychowicz H."/>
        </authorList>
    </citation>
    <scope>NUCLEOTIDE SEQUENCE [LARGE SCALE GENOMIC DNA]</scope>
    <source>
        <strain evidence="11 12">DSM 25660</strain>
    </source>
</reference>
<evidence type="ECO:0000313" key="12">
    <source>
        <dbReference type="Proteomes" id="UP000184147"/>
    </source>
</evidence>
<dbReference type="InterPro" id="IPR050482">
    <property type="entry name" value="Sensor_HK_TwoCompSys"/>
</dbReference>
<gene>
    <name evidence="11" type="ORF">SAMN05444377_11213</name>
</gene>
<dbReference type="GO" id="GO:0000155">
    <property type="term" value="F:phosphorelay sensor kinase activity"/>
    <property type="evidence" value="ECO:0007669"/>
    <property type="project" value="InterPro"/>
</dbReference>
<dbReference type="PANTHER" id="PTHR24421:SF10">
    <property type="entry name" value="NITRATE_NITRITE SENSOR PROTEIN NARQ"/>
    <property type="match status" value="1"/>
</dbReference>
<dbReference type="STRING" id="1124188.SAMN05444377_11213"/>
<feature type="transmembrane region" description="Helical" evidence="9">
    <location>
        <begin position="14"/>
        <end position="34"/>
    </location>
</feature>
<dbReference type="PANTHER" id="PTHR24421">
    <property type="entry name" value="NITRATE/NITRITE SENSOR PROTEIN NARX-RELATED"/>
    <property type="match status" value="1"/>
</dbReference>
<dbReference type="InterPro" id="IPR036890">
    <property type="entry name" value="HATPase_C_sf"/>
</dbReference>
<keyword evidence="3" id="KW-0597">Phosphoprotein</keyword>
<dbReference type="GO" id="GO:0005524">
    <property type="term" value="F:ATP binding"/>
    <property type="evidence" value="ECO:0007669"/>
    <property type="project" value="UniProtKB-KW"/>
</dbReference>
<name>A0A1M5CIR5_9FLAO</name>
<dbReference type="Pfam" id="PF02518">
    <property type="entry name" value="HATPase_c"/>
    <property type="match status" value="1"/>
</dbReference>
<keyword evidence="12" id="KW-1185">Reference proteome</keyword>
<protein>
    <recommendedName>
        <fullName evidence="2">histidine kinase</fullName>
        <ecNumber evidence="2">2.7.13.3</ecNumber>
    </recommendedName>
</protein>
<accession>A0A1M5CIR5</accession>
<dbReference type="Gene3D" id="1.20.5.1930">
    <property type="match status" value="1"/>
</dbReference>
<keyword evidence="6 11" id="KW-0418">Kinase</keyword>
<keyword evidence="9" id="KW-1133">Transmembrane helix</keyword>
<dbReference type="SUPFAM" id="SSF55874">
    <property type="entry name" value="ATPase domain of HSP90 chaperone/DNA topoisomerase II/histidine kinase"/>
    <property type="match status" value="1"/>
</dbReference>
<keyword evidence="9" id="KW-0472">Membrane</keyword>
<evidence type="ECO:0000256" key="9">
    <source>
        <dbReference type="SAM" id="Phobius"/>
    </source>
</evidence>
<dbReference type="Pfam" id="PF07730">
    <property type="entry name" value="HisKA_3"/>
    <property type="match status" value="1"/>
</dbReference>
<evidence type="ECO:0000256" key="3">
    <source>
        <dbReference type="ARBA" id="ARBA00022553"/>
    </source>
</evidence>
<dbReference type="Proteomes" id="UP000184147">
    <property type="component" value="Unassembled WGS sequence"/>
</dbReference>
<dbReference type="PROSITE" id="PS50109">
    <property type="entry name" value="HIS_KIN"/>
    <property type="match status" value="1"/>
</dbReference>
<keyword evidence="5" id="KW-0547">Nucleotide-binding</keyword>
<keyword evidence="9" id="KW-0812">Transmembrane</keyword>
<feature type="domain" description="Histidine kinase" evidence="10">
    <location>
        <begin position="75"/>
        <end position="266"/>
    </location>
</feature>
<dbReference type="CDD" id="cd16917">
    <property type="entry name" value="HATPase_UhpB-NarQ-NarX-like"/>
    <property type="match status" value="1"/>
</dbReference>
<evidence type="ECO:0000256" key="1">
    <source>
        <dbReference type="ARBA" id="ARBA00000085"/>
    </source>
</evidence>
<dbReference type="InterPro" id="IPR005467">
    <property type="entry name" value="His_kinase_dom"/>
</dbReference>
<dbReference type="OrthoDB" id="9778366at2"/>
<organism evidence="11 12">
    <name type="scientific">Flavobacterium fontis</name>
    <dbReference type="NCBI Taxonomy" id="1124188"/>
    <lineage>
        <taxon>Bacteria</taxon>
        <taxon>Pseudomonadati</taxon>
        <taxon>Bacteroidota</taxon>
        <taxon>Flavobacteriia</taxon>
        <taxon>Flavobacteriales</taxon>
        <taxon>Flavobacteriaceae</taxon>
        <taxon>Flavobacterium</taxon>
    </lineage>
</organism>
<dbReference type="Gene3D" id="3.30.565.10">
    <property type="entry name" value="Histidine kinase-like ATPase, C-terminal domain"/>
    <property type="match status" value="1"/>
</dbReference>
<dbReference type="AlphaFoldDB" id="A0A1M5CIR5"/>
<evidence type="ECO:0000256" key="5">
    <source>
        <dbReference type="ARBA" id="ARBA00022741"/>
    </source>
</evidence>
<evidence type="ECO:0000256" key="7">
    <source>
        <dbReference type="ARBA" id="ARBA00022840"/>
    </source>
</evidence>
<evidence type="ECO:0000313" key="11">
    <source>
        <dbReference type="EMBL" id="SHF54497.1"/>
    </source>
</evidence>
<dbReference type="GO" id="GO:0016020">
    <property type="term" value="C:membrane"/>
    <property type="evidence" value="ECO:0007669"/>
    <property type="project" value="InterPro"/>
</dbReference>
<dbReference type="EMBL" id="FQVQ01000012">
    <property type="protein sequence ID" value="SHF54497.1"/>
    <property type="molecule type" value="Genomic_DNA"/>
</dbReference>
<evidence type="ECO:0000256" key="4">
    <source>
        <dbReference type="ARBA" id="ARBA00022679"/>
    </source>
</evidence>
<keyword evidence="7" id="KW-0067">ATP-binding</keyword>